<dbReference type="EMBL" id="JAPDDP010000097">
    <property type="protein sequence ID" value="MDA0185065.1"/>
    <property type="molecule type" value="Genomic_DNA"/>
</dbReference>
<evidence type="ECO:0000313" key="1">
    <source>
        <dbReference type="EMBL" id="MDA0185065.1"/>
    </source>
</evidence>
<dbReference type="Proteomes" id="UP001147653">
    <property type="component" value="Unassembled WGS sequence"/>
</dbReference>
<proteinExistence type="predicted"/>
<dbReference type="AlphaFoldDB" id="A0A9X3NE75"/>
<dbReference type="SUPFAM" id="SSF51679">
    <property type="entry name" value="Bacterial luciferase-like"/>
    <property type="match status" value="1"/>
</dbReference>
<reference evidence="1" key="1">
    <citation type="submission" date="2022-10" db="EMBL/GenBank/DDBJ databases">
        <title>The WGS of Solirubrobacter phytolaccae KCTC 29190.</title>
        <authorList>
            <person name="Jiang Z."/>
        </authorList>
    </citation>
    <scope>NUCLEOTIDE SEQUENCE</scope>
    <source>
        <strain evidence="1">KCTC 29190</strain>
    </source>
</reference>
<sequence length="163" mass="17538">TPWPRSRLAEGRALLCGGRRPVAPPAAPRPILPPPLARVAPVVPVALGPNMVTARRCAAWWLRMYATREPRRLRPFASSIAIESLRAADRVRARDLPVAAEALAHELTLFGTYDEAPELIAAWHAAGADRLQLILPPEESEARLAELVEVVGTAAQAATLSAP</sequence>
<keyword evidence="2" id="KW-1185">Reference proteome</keyword>
<organism evidence="1 2">
    <name type="scientific">Solirubrobacter phytolaccae</name>
    <dbReference type="NCBI Taxonomy" id="1404360"/>
    <lineage>
        <taxon>Bacteria</taxon>
        <taxon>Bacillati</taxon>
        <taxon>Actinomycetota</taxon>
        <taxon>Thermoleophilia</taxon>
        <taxon>Solirubrobacterales</taxon>
        <taxon>Solirubrobacteraceae</taxon>
        <taxon>Solirubrobacter</taxon>
    </lineage>
</organism>
<dbReference type="GO" id="GO:0016705">
    <property type="term" value="F:oxidoreductase activity, acting on paired donors, with incorporation or reduction of molecular oxygen"/>
    <property type="evidence" value="ECO:0007669"/>
    <property type="project" value="InterPro"/>
</dbReference>
<feature type="non-terminal residue" evidence="1">
    <location>
        <position position="1"/>
    </location>
</feature>
<protein>
    <recommendedName>
        <fullName evidence="3">LLM class flavin-dependent oxidoreductase</fullName>
    </recommendedName>
</protein>
<comment type="caution">
    <text evidence="1">The sequence shown here is derived from an EMBL/GenBank/DDBJ whole genome shotgun (WGS) entry which is preliminary data.</text>
</comment>
<dbReference type="InterPro" id="IPR036661">
    <property type="entry name" value="Luciferase-like_sf"/>
</dbReference>
<dbReference type="Gene3D" id="3.20.20.30">
    <property type="entry name" value="Luciferase-like domain"/>
    <property type="match status" value="1"/>
</dbReference>
<accession>A0A9X3NE75</accession>
<name>A0A9X3NE75_9ACTN</name>
<evidence type="ECO:0008006" key="3">
    <source>
        <dbReference type="Google" id="ProtNLM"/>
    </source>
</evidence>
<gene>
    <name evidence="1" type="ORF">OJ997_32470</name>
</gene>
<evidence type="ECO:0000313" key="2">
    <source>
        <dbReference type="Proteomes" id="UP001147653"/>
    </source>
</evidence>